<evidence type="ECO:0000313" key="2">
    <source>
        <dbReference type="EMBL" id="NYB75898.1"/>
    </source>
</evidence>
<evidence type="ECO:0000256" key="1">
    <source>
        <dbReference type="SAM" id="Phobius"/>
    </source>
</evidence>
<keyword evidence="1" id="KW-1133">Transmembrane helix</keyword>
<feature type="transmembrane region" description="Helical" evidence="1">
    <location>
        <begin position="58"/>
        <end position="75"/>
    </location>
</feature>
<dbReference type="EMBL" id="JACBNQ010000032">
    <property type="protein sequence ID" value="NYB75898.1"/>
    <property type="molecule type" value="Genomic_DNA"/>
</dbReference>
<keyword evidence="1" id="KW-0812">Transmembrane</keyword>
<dbReference type="Proteomes" id="UP000611629">
    <property type="component" value="Unassembled WGS sequence"/>
</dbReference>
<proteinExistence type="predicted"/>
<protein>
    <submittedName>
        <fullName evidence="2">Uncharacterized protein</fullName>
    </submittedName>
</protein>
<dbReference type="RefSeq" id="WP_179239617.1">
    <property type="nucleotide sequence ID" value="NZ_JACBNQ010000032.1"/>
</dbReference>
<comment type="caution">
    <text evidence="2">The sequence shown here is derived from an EMBL/GenBank/DDBJ whole genome shotgun (WGS) entry which is preliminary data.</text>
</comment>
<name>A0A974BMW7_SEDHY</name>
<reference evidence="2" key="1">
    <citation type="submission" date="2020-07" db="EMBL/GenBank/DDBJ databases">
        <title>Genomic analysis of a strain of Sedimentibacter Hydroxybenzoicus DSM7310.</title>
        <authorList>
            <person name="Ma S."/>
        </authorList>
    </citation>
    <scope>NUCLEOTIDE SEQUENCE</scope>
    <source>
        <strain evidence="2">DSM 7310</strain>
    </source>
</reference>
<sequence>MQRYIYQSDLHAFLRHNLPPAFPPAMTPHLSYAIDCNLFHERNTNMVFYLWLNNYREFWFFPIAFTYIYVQGYFWDGEKWVGSYVKREMIYAFF</sequence>
<evidence type="ECO:0000313" key="3">
    <source>
        <dbReference type="Proteomes" id="UP000611629"/>
    </source>
</evidence>
<accession>A0A974BMW7</accession>
<keyword evidence="3" id="KW-1185">Reference proteome</keyword>
<gene>
    <name evidence="2" type="ORF">HZF24_17245</name>
</gene>
<keyword evidence="1" id="KW-0472">Membrane</keyword>
<organism evidence="2 3">
    <name type="scientific">Sedimentibacter hydroxybenzoicus DSM 7310</name>
    <dbReference type="NCBI Taxonomy" id="1123245"/>
    <lineage>
        <taxon>Bacteria</taxon>
        <taxon>Bacillati</taxon>
        <taxon>Bacillota</taxon>
        <taxon>Tissierellia</taxon>
        <taxon>Sedimentibacter</taxon>
    </lineage>
</organism>
<dbReference type="AlphaFoldDB" id="A0A974BMW7"/>